<dbReference type="AlphaFoldDB" id="A0A1Y3XU92"/>
<evidence type="ECO:0000259" key="13">
    <source>
        <dbReference type="Pfam" id="PF05698"/>
    </source>
</evidence>
<dbReference type="Pfam" id="PF05697">
    <property type="entry name" value="Trigger_N"/>
    <property type="match status" value="1"/>
</dbReference>
<dbReference type="InterPro" id="IPR036611">
    <property type="entry name" value="Trigger_fac_ribosome-bd_sf"/>
</dbReference>
<comment type="caution">
    <text evidence="14">The sequence shown here is derived from an EMBL/GenBank/DDBJ whole genome shotgun (WGS) entry which is preliminary data.</text>
</comment>
<evidence type="ECO:0000256" key="3">
    <source>
        <dbReference type="ARBA" id="ARBA00013194"/>
    </source>
</evidence>
<gene>
    <name evidence="11" type="primary">tig</name>
    <name evidence="14" type="ORF">B5G02_03795</name>
</gene>
<dbReference type="GO" id="GO:0003755">
    <property type="term" value="F:peptidyl-prolyl cis-trans isomerase activity"/>
    <property type="evidence" value="ECO:0007669"/>
    <property type="project" value="UniProtKB-UniRule"/>
</dbReference>
<evidence type="ECO:0000256" key="10">
    <source>
        <dbReference type="ARBA" id="ARBA00029986"/>
    </source>
</evidence>
<evidence type="ECO:0000256" key="11">
    <source>
        <dbReference type="HAMAP-Rule" id="MF_00303"/>
    </source>
</evidence>
<dbReference type="SUPFAM" id="SSF54534">
    <property type="entry name" value="FKBP-like"/>
    <property type="match status" value="1"/>
</dbReference>
<evidence type="ECO:0000256" key="8">
    <source>
        <dbReference type="ARBA" id="ARBA00023235"/>
    </source>
</evidence>
<reference evidence="15" key="1">
    <citation type="submission" date="2017-04" db="EMBL/GenBank/DDBJ databases">
        <title>Function of individual gut microbiota members based on whole genome sequencing of pure cultures obtained from chicken caecum.</title>
        <authorList>
            <person name="Medvecky M."/>
            <person name="Cejkova D."/>
            <person name="Polansky O."/>
            <person name="Karasova D."/>
            <person name="Kubasova T."/>
            <person name="Cizek A."/>
            <person name="Rychlik I."/>
        </authorList>
    </citation>
    <scope>NUCLEOTIDE SEQUENCE [LARGE SCALE GENOMIC DNA]</scope>
    <source>
        <strain evidence="15">An5</strain>
    </source>
</reference>
<evidence type="ECO:0000256" key="4">
    <source>
        <dbReference type="ARBA" id="ARBA00016902"/>
    </source>
</evidence>
<evidence type="ECO:0000256" key="7">
    <source>
        <dbReference type="ARBA" id="ARBA00023186"/>
    </source>
</evidence>
<dbReference type="Proteomes" id="UP000195781">
    <property type="component" value="Unassembled WGS sequence"/>
</dbReference>
<protein>
    <recommendedName>
        <fullName evidence="4 11">Trigger factor</fullName>
        <shortName evidence="11">TF</shortName>
        <ecNumber evidence="3 11">5.2.1.8</ecNumber>
    </recommendedName>
    <alternativeName>
        <fullName evidence="10 11">PPIase</fullName>
    </alternativeName>
</protein>
<keyword evidence="9 11" id="KW-0131">Cell cycle</keyword>
<dbReference type="PANTHER" id="PTHR30560">
    <property type="entry name" value="TRIGGER FACTOR CHAPERONE AND PEPTIDYL-PROLYL CIS/TRANS ISOMERASE"/>
    <property type="match status" value="1"/>
</dbReference>
<dbReference type="PANTHER" id="PTHR30560:SF3">
    <property type="entry name" value="TRIGGER FACTOR-LIKE PROTEIN TIG, CHLOROPLASTIC"/>
    <property type="match status" value="1"/>
</dbReference>
<dbReference type="PIRSF" id="PIRSF003095">
    <property type="entry name" value="Trigger_factor"/>
    <property type="match status" value="1"/>
</dbReference>
<comment type="domain">
    <text evidence="11">Consists of 3 domains; the N-terminus binds the ribosome, the middle domain has PPIase activity, while the C-terminus has intrinsic chaperone activity on its own.</text>
</comment>
<comment type="catalytic activity">
    <reaction evidence="1 11">
        <text>[protein]-peptidylproline (omega=180) = [protein]-peptidylproline (omega=0)</text>
        <dbReference type="Rhea" id="RHEA:16237"/>
        <dbReference type="Rhea" id="RHEA-COMP:10747"/>
        <dbReference type="Rhea" id="RHEA-COMP:10748"/>
        <dbReference type="ChEBI" id="CHEBI:83833"/>
        <dbReference type="ChEBI" id="CHEBI:83834"/>
        <dbReference type="EC" id="5.2.1.8"/>
    </reaction>
</comment>
<dbReference type="NCBIfam" id="TIGR00115">
    <property type="entry name" value="tig"/>
    <property type="match status" value="1"/>
</dbReference>
<keyword evidence="6 11" id="KW-0697">Rotamase</keyword>
<sequence length="443" mass="48747">MNITASDVENGILTATVTIPAADVDDAIKKAYRDAAKRYNFPGFRRGKAPRPVIDRMLGEGAVLAIATEDAVNAVAPEILEDLDIVPVKDGEFKVDAIVKDHEDFTFSVDYKMRPEPVLSSYEPVSIEMPPAEVTDAEIDAQINMLLAYQVKFEDVEDRGVEAEDFVTVDIKDVKNAESLAGEGRAVFVGSGSMPEAVEEGLKGMKAGESKEISWTPEGEDAEEATVEVTVKSIRARITPELTDELAKETFGFDSVEAMRDAVKLEIEQDKQSRLPGIKESRCVAALAERLELEEMDEDYEQSVFQELGQQFLSNLSARGMSLDQWLQANRLTSDQFISDLHHQADDVARESLALDALARELKIEVTDEDIDAEFERAGVEDVEASKASFVTEGRMPAVRDSIRRSKACDWLVENAQVTEVDEVARAAEGEESEEGASEEAAE</sequence>
<dbReference type="GO" id="GO:0005737">
    <property type="term" value="C:cytoplasm"/>
    <property type="evidence" value="ECO:0007669"/>
    <property type="project" value="UniProtKB-SubCell"/>
</dbReference>
<dbReference type="GO" id="GO:0043335">
    <property type="term" value="P:protein unfolding"/>
    <property type="evidence" value="ECO:0007669"/>
    <property type="project" value="TreeGrafter"/>
</dbReference>
<dbReference type="InterPro" id="IPR008880">
    <property type="entry name" value="Trigger_fac_C"/>
</dbReference>
<dbReference type="SUPFAM" id="SSF102735">
    <property type="entry name" value="Trigger factor ribosome-binding domain"/>
    <property type="match status" value="1"/>
</dbReference>
<dbReference type="InterPro" id="IPR046357">
    <property type="entry name" value="PPIase_dom_sf"/>
</dbReference>
<dbReference type="GO" id="GO:0051301">
    <property type="term" value="P:cell division"/>
    <property type="evidence" value="ECO:0007669"/>
    <property type="project" value="UniProtKB-KW"/>
</dbReference>
<evidence type="ECO:0000256" key="1">
    <source>
        <dbReference type="ARBA" id="ARBA00000971"/>
    </source>
</evidence>
<dbReference type="HAMAP" id="MF_00303">
    <property type="entry name" value="Trigger_factor_Tig"/>
    <property type="match status" value="1"/>
</dbReference>
<dbReference type="Gene3D" id="3.10.50.40">
    <property type="match status" value="1"/>
</dbReference>
<evidence type="ECO:0000313" key="14">
    <source>
        <dbReference type="EMBL" id="OUN89104.1"/>
    </source>
</evidence>
<dbReference type="InterPro" id="IPR027304">
    <property type="entry name" value="Trigger_fact/SurA_dom_sf"/>
</dbReference>
<evidence type="ECO:0000259" key="12">
    <source>
        <dbReference type="Pfam" id="PF05697"/>
    </source>
</evidence>
<dbReference type="InterPro" id="IPR037041">
    <property type="entry name" value="Trigger_fac_C_sf"/>
</dbReference>
<dbReference type="Gene3D" id="3.30.70.1050">
    <property type="entry name" value="Trigger factor ribosome-binding domain"/>
    <property type="match status" value="1"/>
</dbReference>
<evidence type="ECO:0000313" key="15">
    <source>
        <dbReference type="Proteomes" id="UP000195781"/>
    </source>
</evidence>
<evidence type="ECO:0000256" key="2">
    <source>
        <dbReference type="ARBA" id="ARBA00005464"/>
    </source>
</evidence>
<dbReference type="GO" id="GO:0051083">
    <property type="term" value="P:'de novo' cotranslational protein folding"/>
    <property type="evidence" value="ECO:0007669"/>
    <property type="project" value="TreeGrafter"/>
</dbReference>
<keyword evidence="7 11" id="KW-0143">Chaperone</keyword>
<dbReference type="OrthoDB" id="9767721at2"/>
<evidence type="ECO:0000256" key="5">
    <source>
        <dbReference type="ARBA" id="ARBA00022618"/>
    </source>
</evidence>
<evidence type="ECO:0000256" key="9">
    <source>
        <dbReference type="ARBA" id="ARBA00023306"/>
    </source>
</evidence>
<dbReference type="InterPro" id="IPR005215">
    <property type="entry name" value="Trig_fac"/>
</dbReference>
<feature type="domain" description="Trigger factor C-terminal" evidence="13">
    <location>
        <begin position="255"/>
        <end position="414"/>
    </location>
</feature>
<dbReference type="SUPFAM" id="SSF109998">
    <property type="entry name" value="Triger factor/SurA peptide-binding domain-like"/>
    <property type="match status" value="1"/>
</dbReference>
<dbReference type="Pfam" id="PF05698">
    <property type="entry name" value="Trigger_C"/>
    <property type="match status" value="1"/>
</dbReference>
<accession>A0A1Y3XU92</accession>
<keyword evidence="5 11" id="KW-0132">Cell division</keyword>
<comment type="subcellular location">
    <subcellularLocation>
        <location evidence="11">Cytoplasm</location>
    </subcellularLocation>
    <text evidence="11">About half TF is bound to the ribosome near the polypeptide exit tunnel while the other half is free in the cytoplasm.</text>
</comment>
<keyword evidence="15" id="KW-1185">Reference proteome</keyword>
<name>A0A1Y3XU92_9ACTN</name>
<proteinExistence type="inferred from homology"/>
<dbReference type="EC" id="5.2.1.8" evidence="3 11"/>
<dbReference type="GO" id="GO:0044183">
    <property type="term" value="F:protein folding chaperone"/>
    <property type="evidence" value="ECO:0007669"/>
    <property type="project" value="TreeGrafter"/>
</dbReference>
<dbReference type="Gene3D" id="1.10.3120.10">
    <property type="entry name" value="Trigger factor, C-terminal domain"/>
    <property type="match status" value="1"/>
</dbReference>
<dbReference type="GO" id="GO:0043022">
    <property type="term" value="F:ribosome binding"/>
    <property type="evidence" value="ECO:0007669"/>
    <property type="project" value="TreeGrafter"/>
</dbReference>
<evidence type="ECO:0000256" key="6">
    <source>
        <dbReference type="ARBA" id="ARBA00023110"/>
    </source>
</evidence>
<dbReference type="InterPro" id="IPR008881">
    <property type="entry name" value="Trigger_fac_ribosome-bd_bac"/>
</dbReference>
<keyword evidence="11" id="KW-0963">Cytoplasm</keyword>
<comment type="function">
    <text evidence="11">Involved in protein export. Acts as a chaperone by maintaining the newly synthesized protein in an open conformation. Functions as a peptidyl-prolyl cis-trans isomerase.</text>
</comment>
<keyword evidence="8 11" id="KW-0413">Isomerase</keyword>
<feature type="domain" description="Trigger factor ribosome-binding bacterial" evidence="12">
    <location>
        <begin position="1"/>
        <end position="145"/>
    </location>
</feature>
<dbReference type="GO" id="GO:0015031">
    <property type="term" value="P:protein transport"/>
    <property type="evidence" value="ECO:0007669"/>
    <property type="project" value="UniProtKB-UniRule"/>
</dbReference>
<comment type="similarity">
    <text evidence="2 11">Belongs to the FKBP-type PPIase family. Tig subfamily.</text>
</comment>
<dbReference type="EMBL" id="NFIE01000006">
    <property type="protein sequence ID" value="OUN89104.1"/>
    <property type="molecule type" value="Genomic_DNA"/>
</dbReference>
<organism evidence="14 15">
    <name type="scientific">[Collinsella] massiliensis</name>
    <dbReference type="NCBI Taxonomy" id="1232426"/>
    <lineage>
        <taxon>Bacteria</taxon>
        <taxon>Bacillati</taxon>
        <taxon>Actinomycetota</taxon>
        <taxon>Coriobacteriia</taxon>
        <taxon>Coriobacteriales</taxon>
        <taxon>Coriobacteriaceae</taxon>
        <taxon>Enorma</taxon>
    </lineage>
</organism>
<dbReference type="RefSeq" id="WP_094335249.1">
    <property type="nucleotide sequence ID" value="NZ_NFIE01000006.1"/>
</dbReference>